<feature type="compositionally biased region" description="Basic and acidic residues" evidence="1">
    <location>
        <begin position="74"/>
        <end position="95"/>
    </location>
</feature>
<feature type="compositionally biased region" description="Basic residues" evidence="1">
    <location>
        <begin position="123"/>
        <end position="133"/>
    </location>
</feature>
<dbReference type="Proteomes" id="UP001162162">
    <property type="component" value="Unassembled WGS sequence"/>
</dbReference>
<feature type="compositionally biased region" description="Polar residues" evidence="1">
    <location>
        <begin position="8"/>
        <end position="37"/>
    </location>
</feature>
<proteinExistence type="predicted"/>
<feature type="region of interest" description="Disordered" evidence="1">
    <location>
        <begin position="457"/>
        <end position="502"/>
    </location>
</feature>
<protein>
    <submittedName>
        <fullName evidence="2">Uncharacterized protein</fullName>
    </submittedName>
</protein>
<feature type="compositionally biased region" description="Basic residues" evidence="1">
    <location>
        <begin position="250"/>
        <end position="273"/>
    </location>
</feature>
<feature type="compositionally biased region" description="Polar residues" evidence="1">
    <location>
        <begin position="459"/>
        <end position="496"/>
    </location>
</feature>
<feature type="region of interest" description="Disordered" evidence="1">
    <location>
        <begin position="769"/>
        <end position="829"/>
    </location>
</feature>
<dbReference type="EMBL" id="JAPWTK010000032">
    <property type="protein sequence ID" value="KAJ8956188.1"/>
    <property type="molecule type" value="Genomic_DNA"/>
</dbReference>
<comment type="caution">
    <text evidence="2">The sequence shown here is derived from an EMBL/GenBank/DDBJ whole genome shotgun (WGS) entry which is preliminary data.</text>
</comment>
<reference evidence="2" key="1">
    <citation type="journal article" date="2023" name="Insect Mol. Biol.">
        <title>Genome sequencing provides insights into the evolution of gene families encoding plant cell wall-degrading enzymes in longhorned beetles.</title>
        <authorList>
            <person name="Shin N.R."/>
            <person name="Okamura Y."/>
            <person name="Kirsch R."/>
            <person name="Pauchet Y."/>
        </authorList>
    </citation>
    <scope>NUCLEOTIDE SEQUENCE</scope>
    <source>
        <strain evidence="2">AMC_N1</strain>
    </source>
</reference>
<name>A0AAV8YVU7_9CUCU</name>
<organism evidence="2 3">
    <name type="scientific">Aromia moschata</name>
    <dbReference type="NCBI Taxonomy" id="1265417"/>
    <lineage>
        <taxon>Eukaryota</taxon>
        <taxon>Metazoa</taxon>
        <taxon>Ecdysozoa</taxon>
        <taxon>Arthropoda</taxon>
        <taxon>Hexapoda</taxon>
        <taxon>Insecta</taxon>
        <taxon>Pterygota</taxon>
        <taxon>Neoptera</taxon>
        <taxon>Endopterygota</taxon>
        <taxon>Coleoptera</taxon>
        <taxon>Polyphaga</taxon>
        <taxon>Cucujiformia</taxon>
        <taxon>Chrysomeloidea</taxon>
        <taxon>Cerambycidae</taxon>
        <taxon>Cerambycinae</taxon>
        <taxon>Callichromatini</taxon>
        <taxon>Aromia</taxon>
    </lineage>
</organism>
<feature type="region of interest" description="Disordered" evidence="1">
    <location>
        <begin position="67"/>
        <end position="179"/>
    </location>
</feature>
<feature type="compositionally biased region" description="Basic and acidic residues" evidence="1">
    <location>
        <begin position="213"/>
        <end position="230"/>
    </location>
</feature>
<gene>
    <name evidence="2" type="ORF">NQ318_020740</name>
</gene>
<feature type="compositionally biased region" description="Basic and acidic residues" evidence="1">
    <location>
        <begin position="134"/>
        <end position="179"/>
    </location>
</feature>
<feature type="compositionally biased region" description="Basic residues" evidence="1">
    <location>
        <begin position="296"/>
        <end position="323"/>
    </location>
</feature>
<evidence type="ECO:0000256" key="1">
    <source>
        <dbReference type="SAM" id="MobiDB-lite"/>
    </source>
</evidence>
<feature type="compositionally biased region" description="Acidic residues" evidence="1">
    <location>
        <begin position="42"/>
        <end position="53"/>
    </location>
</feature>
<accession>A0AAV8YVU7</accession>
<feature type="compositionally biased region" description="Basic and acidic residues" evidence="1">
    <location>
        <begin position="104"/>
        <end position="113"/>
    </location>
</feature>
<keyword evidence="3" id="KW-1185">Reference proteome</keyword>
<sequence length="829" mass="93624">MLEAVKNNLDSGNMGNGVRTTSSNEKGTNEGSNTSSVKMGEESEEDVPGDFFDDFFKEDFMDGLDIVDDDAWDEEKMKNQAAAGEEHASKSENKVVKLKKKKQKPPEKEKTDQNEDLTLAPGAKKHKQKKKKHEDKPSEQKVKKSKEKAIDADEFDIRRDPEKTKRDIERDKARCEKDKEKKIISEKLSLVETGLVPPGMEMEIDIEEVKRQKEKIEQNKPQRDLREHLKTLRAGPALKREERGVQIKKTPMRRSPRKRSPLIRRSPLRRISPRRSPVFRGGLKRSPLRRSQERRPLRRSRSHSPIYRNRRTRYSPAYLRHRDRSASRESDREIWLKRRRTRSRSQRRKREEKKSFLQEIAEKLNETRPPLINVMPQMHFMHAQAMQAMPVPVPAPAPVPPPNTTYFASEPQSLPQSQQYDPYDQNFFIGTPQPLDTPDQVEQPQPDPIFPMGLPHQQVPLNSAPSQLVNTPKTPGTPTRPAASQNLEKLTPQTQGRAVDSNEEVTKLFQDKKITVSEFLAVTAKPEVSSASPEAIKFLEGNEKKYTGKFVVQPTDNYKVSELKNKSPLVRMPPVTFAFTQPQIKKEQKASFTGFINDLLQKVGLMREAVVDVDKEPPQNACIPATAKKLTPPPPPLITANKNTYKELQPSKPRFGSNVARLGANQLSKMVQTDVFRCESCEQRKRILHVASGVQCGGVSASFSVSTQVTEADFYAKIPITQSLASLTPAQLLAKSAKYGRGVEMDDFDAHGFNRGGFARSEGYNMARYSPPRAPSPPRFSLGARDEAYGNASASRSQFAGGGGRGRGPQSNLSRPLDPNSRFGYNNYF</sequence>
<feature type="region of interest" description="Disordered" evidence="1">
    <location>
        <begin position="1"/>
        <end position="54"/>
    </location>
</feature>
<feature type="region of interest" description="Disordered" evidence="1">
    <location>
        <begin position="213"/>
        <end position="331"/>
    </location>
</feature>
<dbReference type="AlphaFoldDB" id="A0AAV8YVU7"/>
<evidence type="ECO:0000313" key="3">
    <source>
        <dbReference type="Proteomes" id="UP001162162"/>
    </source>
</evidence>
<evidence type="ECO:0000313" key="2">
    <source>
        <dbReference type="EMBL" id="KAJ8956188.1"/>
    </source>
</evidence>